<name>A0ABD1TRJ9_9LAMI</name>
<feature type="region of interest" description="Disordered" evidence="1">
    <location>
        <begin position="1"/>
        <end position="22"/>
    </location>
</feature>
<evidence type="ECO:0000313" key="2">
    <source>
        <dbReference type="EMBL" id="KAL2515327.1"/>
    </source>
</evidence>
<comment type="caution">
    <text evidence="2">The sequence shown here is derived from an EMBL/GenBank/DDBJ whole genome shotgun (WGS) entry which is preliminary data.</text>
</comment>
<dbReference type="AlphaFoldDB" id="A0ABD1TRJ9"/>
<reference evidence="3" key="1">
    <citation type="submission" date="2024-07" db="EMBL/GenBank/DDBJ databases">
        <title>Two chromosome-level genome assemblies of Korean endemic species Abeliophyllum distichum and Forsythia ovata (Oleaceae).</title>
        <authorList>
            <person name="Jang H."/>
        </authorList>
    </citation>
    <scope>NUCLEOTIDE SEQUENCE [LARGE SCALE GENOMIC DNA]</scope>
</reference>
<protein>
    <submittedName>
        <fullName evidence="2">Uncharacterized protein</fullName>
    </submittedName>
</protein>
<organism evidence="2 3">
    <name type="scientific">Forsythia ovata</name>
    <dbReference type="NCBI Taxonomy" id="205694"/>
    <lineage>
        <taxon>Eukaryota</taxon>
        <taxon>Viridiplantae</taxon>
        <taxon>Streptophyta</taxon>
        <taxon>Embryophyta</taxon>
        <taxon>Tracheophyta</taxon>
        <taxon>Spermatophyta</taxon>
        <taxon>Magnoliopsida</taxon>
        <taxon>eudicotyledons</taxon>
        <taxon>Gunneridae</taxon>
        <taxon>Pentapetalae</taxon>
        <taxon>asterids</taxon>
        <taxon>lamiids</taxon>
        <taxon>Lamiales</taxon>
        <taxon>Oleaceae</taxon>
        <taxon>Forsythieae</taxon>
        <taxon>Forsythia</taxon>
    </lineage>
</organism>
<accession>A0ABD1TRJ9</accession>
<dbReference type="Proteomes" id="UP001604277">
    <property type="component" value="Unassembled WGS sequence"/>
</dbReference>
<proteinExistence type="predicted"/>
<evidence type="ECO:0000256" key="1">
    <source>
        <dbReference type="SAM" id="MobiDB-lite"/>
    </source>
</evidence>
<keyword evidence="3" id="KW-1185">Reference proteome</keyword>
<evidence type="ECO:0000313" key="3">
    <source>
        <dbReference type="Proteomes" id="UP001604277"/>
    </source>
</evidence>
<gene>
    <name evidence="2" type="ORF">Fot_29298</name>
</gene>
<dbReference type="EMBL" id="JBFOLJ010000008">
    <property type="protein sequence ID" value="KAL2515327.1"/>
    <property type="molecule type" value="Genomic_DNA"/>
</dbReference>
<sequence>MPSPRVSHPRADDGMSSEHSVSMPTDVAASVITQEVNFSSMVDELQQLYLATLTVDLDIETLTYPEADNIRVWNMAAVAGAEDCFFALHDIESSVEIKRKLQ</sequence>